<organism evidence="2 3">
    <name type="scientific">Candidatus Ruania gallistercoris</name>
    <dbReference type="NCBI Taxonomy" id="2838746"/>
    <lineage>
        <taxon>Bacteria</taxon>
        <taxon>Bacillati</taxon>
        <taxon>Actinomycetota</taxon>
        <taxon>Actinomycetes</taxon>
        <taxon>Micrococcales</taxon>
        <taxon>Ruaniaceae</taxon>
        <taxon>Ruania</taxon>
    </lineage>
</organism>
<evidence type="ECO:0000313" key="2">
    <source>
        <dbReference type="EMBL" id="HIZ35804.1"/>
    </source>
</evidence>
<dbReference type="InterPro" id="IPR036188">
    <property type="entry name" value="FAD/NAD-bd_sf"/>
</dbReference>
<reference evidence="2" key="1">
    <citation type="journal article" date="2021" name="PeerJ">
        <title>Extensive microbial diversity within the chicken gut microbiome revealed by metagenomics and culture.</title>
        <authorList>
            <person name="Gilroy R."/>
            <person name="Ravi A."/>
            <person name="Getino M."/>
            <person name="Pursley I."/>
            <person name="Horton D.L."/>
            <person name="Alikhan N.F."/>
            <person name="Baker D."/>
            <person name="Gharbi K."/>
            <person name="Hall N."/>
            <person name="Watson M."/>
            <person name="Adriaenssens E.M."/>
            <person name="Foster-Nyarko E."/>
            <person name="Jarju S."/>
            <person name="Secka A."/>
            <person name="Antonio M."/>
            <person name="Oren A."/>
            <person name="Chaudhuri R.R."/>
            <person name="La Ragione R."/>
            <person name="Hildebrand F."/>
            <person name="Pallen M.J."/>
        </authorList>
    </citation>
    <scope>NUCLEOTIDE SEQUENCE</scope>
    <source>
        <strain evidence="2">ChiGjej4B4-7305</strain>
    </source>
</reference>
<feature type="domain" description="FAD-binding" evidence="1">
    <location>
        <begin position="21"/>
        <end position="335"/>
    </location>
</feature>
<proteinExistence type="predicted"/>
<dbReference type="PANTHER" id="PTHR46865:SF8">
    <property type="entry name" value="POSSIBLE OXIDOREDUCTASE"/>
    <property type="match status" value="1"/>
</dbReference>
<dbReference type="InterPro" id="IPR051704">
    <property type="entry name" value="FAD_aromatic-hydroxylase"/>
</dbReference>
<sequence>MPLVPRTLPDQLQAAVDDPLRVLVVGAGIAGLTAAQLLRGAGLHPVLIDRNADQAHPGYMLALMPMVDPALDELDVWAGYRQRSIEFSHFRVRAHTGRALRTDSMTEALGRFGEYRGIERGELIEVLSQAGAPVTMATTVSDLRELPDAVEVSFRQGEQTSTALFDVVVVADGIGSRTRALLPGGRDTSSTDTGWGGWVVWAPEDDEGQVGEELWGAGLFLGIYPVLGRNGAFVGGPMTATTAGPGEFVARVRRRLTTLDARVERVLDALLADPDPYFWPLKDVRASRWTTTRTVLLGDAAAGFLPTAGVGAGMAIESAWVLARMLLSTLTTAQPGRAGAVASLGLTEQERVSPTDLAAVLTAYETAQRPRVETAQDTSRSLARLMFSESRLLATFRDVALRMITVERAIRPITELLATPPRPEAVRSEVRSSARPT</sequence>
<dbReference type="Proteomes" id="UP000824037">
    <property type="component" value="Unassembled WGS sequence"/>
</dbReference>
<evidence type="ECO:0000313" key="3">
    <source>
        <dbReference type="Proteomes" id="UP000824037"/>
    </source>
</evidence>
<name>A0A9D2EDR2_9MICO</name>
<dbReference type="Pfam" id="PF01494">
    <property type="entry name" value="FAD_binding_3"/>
    <property type="match status" value="1"/>
</dbReference>
<keyword evidence="2" id="KW-0560">Oxidoreductase</keyword>
<dbReference type="SUPFAM" id="SSF51905">
    <property type="entry name" value="FAD/NAD(P)-binding domain"/>
    <property type="match status" value="1"/>
</dbReference>
<dbReference type="PRINTS" id="PR00420">
    <property type="entry name" value="RNGMNOXGNASE"/>
</dbReference>
<dbReference type="EMBL" id="DXBY01000145">
    <property type="protein sequence ID" value="HIZ35804.1"/>
    <property type="molecule type" value="Genomic_DNA"/>
</dbReference>
<evidence type="ECO:0000259" key="1">
    <source>
        <dbReference type="Pfam" id="PF01494"/>
    </source>
</evidence>
<dbReference type="InterPro" id="IPR002938">
    <property type="entry name" value="FAD-bd"/>
</dbReference>
<dbReference type="PANTHER" id="PTHR46865">
    <property type="entry name" value="OXIDOREDUCTASE-RELATED"/>
    <property type="match status" value="1"/>
</dbReference>
<gene>
    <name evidence="2" type="ORF">H9815_08495</name>
</gene>
<dbReference type="GO" id="GO:0071949">
    <property type="term" value="F:FAD binding"/>
    <property type="evidence" value="ECO:0007669"/>
    <property type="project" value="InterPro"/>
</dbReference>
<comment type="caution">
    <text evidence="2">The sequence shown here is derived from an EMBL/GenBank/DDBJ whole genome shotgun (WGS) entry which is preliminary data.</text>
</comment>
<keyword evidence="2" id="KW-0503">Monooxygenase</keyword>
<protein>
    <submittedName>
        <fullName evidence="2">FAD-dependent monooxygenase</fullName>
    </submittedName>
</protein>
<reference evidence="2" key="2">
    <citation type="submission" date="2021-04" db="EMBL/GenBank/DDBJ databases">
        <authorList>
            <person name="Gilroy R."/>
        </authorList>
    </citation>
    <scope>NUCLEOTIDE SEQUENCE</scope>
    <source>
        <strain evidence="2">ChiGjej4B4-7305</strain>
    </source>
</reference>
<dbReference type="Gene3D" id="3.50.50.60">
    <property type="entry name" value="FAD/NAD(P)-binding domain"/>
    <property type="match status" value="1"/>
</dbReference>
<accession>A0A9D2EDR2</accession>
<dbReference type="AlphaFoldDB" id="A0A9D2EDR2"/>
<dbReference type="GO" id="GO:0004497">
    <property type="term" value="F:monooxygenase activity"/>
    <property type="evidence" value="ECO:0007669"/>
    <property type="project" value="UniProtKB-KW"/>
</dbReference>